<keyword evidence="3" id="KW-0802">TPR repeat</keyword>
<evidence type="ECO:0000256" key="2">
    <source>
        <dbReference type="ARBA" id="ARBA00022737"/>
    </source>
</evidence>
<proteinExistence type="predicted"/>
<keyword evidence="1" id="KW-0732">Signal</keyword>
<keyword evidence="2" id="KW-0677">Repeat</keyword>
<dbReference type="Pfam" id="PF05420">
    <property type="entry name" value="BCSC_C"/>
    <property type="match status" value="1"/>
</dbReference>
<name>A0A379GEH8_PROMI</name>
<dbReference type="EMBL" id="UGTS01000006">
    <property type="protein sequence ID" value="SUC39414.1"/>
    <property type="molecule type" value="Genomic_DNA"/>
</dbReference>
<dbReference type="AlphaFoldDB" id="A0A379GEH8"/>
<dbReference type="GO" id="GO:0030244">
    <property type="term" value="P:cellulose biosynthetic process"/>
    <property type="evidence" value="ECO:0007669"/>
    <property type="project" value="InterPro"/>
</dbReference>
<evidence type="ECO:0000313" key="6">
    <source>
        <dbReference type="Proteomes" id="UP000254191"/>
    </source>
</evidence>
<accession>A0A379GEH8</accession>
<dbReference type="GO" id="GO:0019867">
    <property type="term" value="C:outer membrane"/>
    <property type="evidence" value="ECO:0007669"/>
    <property type="project" value="InterPro"/>
</dbReference>
<dbReference type="InterPro" id="IPR008410">
    <property type="entry name" value="BCSC_C"/>
</dbReference>
<dbReference type="Proteomes" id="UP000254191">
    <property type="component" value="Unassembled WGS sequence"/>
</dbReference>
<evidence type="ECO:0000313" key="5">
    <source>
        <dbReference type="EMBL" id="SUC39414.1"/>
    </source>
</evidence>
<evidence type="ECO:0000256" key="1">
    <source>
        <dbReference type="ARBA" id="ARBA00022729"/>
    </source>
</evidence>
<evidence type="ECO:0000256" key="3">
    <source>
        <dbReference type="ARBA" id="ARBA00022803"/>
    </source>
</evidence>
<evidence type="ECO:0000259" key="4">
    <source>
        <dbReference type="Pfam" id="PF05420"/>
    </source>
</evidence>
<reference evidence="5 6" key="1">
    <citation type="submission" date="2018-06" db="EMBL/GenBank/DDBJ databases">
        <authorList>
            <consortium name="Pathogen Informatics"/>
            <person name="Doyle S."/>
        </authorList>
    </citation>
    <scope>NUCLEOTIDE SEQUENCE [LARGE SCALE GENOMIC DNA]</scope>
    <source>
        <strain evidence="5 6">NCTC11938</strain>
    </source>
</reference>
<protein>
    <submittedName>
        <fullName evidence="5">Cellulose synthase protein</fullName>
    </submittedName>
</protein>
<sequence length="162" mass="18385">MLWHYNKDLSGYTLGQGVIIAHNNISHSHCPLITVNVLKIGHGKYLALSLGLIQKTDDSRRYPLQNLVSSDKFNSDPIKEIFKHERNIIDKGDSGHGFGYTARALIEHRITPHWFIGAAIDIQQAKNYTPSHALMYLRYSFDGWNGDLDLPPNPLIPYADFK</sequence>
<feature type="domain" description="Cellulose synthase operon C C-terminal" evidence="4">
    <location>
        <begin position="1"/>
        <end position="142"/>
    </location>
</feature>
<organism evidence="5 6">
    <name type="scientific">Proteus mirabilis</name>
    <dbReference type="NCBI Taxonomy" id="584"/>
    <lineage>
        <taxon>Bacteria</taxon>
        <taxon>Pseudomonadati</taxon>
        <taxon>Pseudomonadota</taxon>
        <taxon>Gammaproteobacteria</taxon>
        <taxon>Enterobacterales</taxon>
        <taxon>Morganellaceae</taxon>
        <taxon>Proteus</taxon>
    </lineage>
</organism>
<gene>
    <name evidence="5" type="primary">bcsC_1</name>
    <name evidence="5" type="ORF">NCTC11938_03705</name>
</gene>